<proteinExistence type="predicted"/>
<dbReference type="GO" id="GO:0008080">
    <property type="term" value="F:N-acetyltransferase activity"/>
    <property type="evidence" value="ECO:0007669"/>
    <property type="project" value="TreeGrafter"/>
</dbReference>
<dbReference type="SUPFAM" id="SSF55729">
    <property type="entry name" value="Acyl-CoA N-acyltransferases (Nat)"/>
    <property type="match status" value="1"/>
</dbReference>
<dbReference type="PROSITE" id="PS51186">
    <property type="entry name" value="GNAT"/>
    <property type="match status" value="1"/>
</dbReference>
<dbReference type="Gene3D" id="3.40.630.30">
    <property type="match status" value="1"/>
</dbReference>
<dbReference type="AlphaFoldDB" id="A0A8X8XCS1"/>
<evidence type="ECO:0000313" key="5">
    <source>
        <dbReference type="Proteomes" id="UP000298416"/>
    </source>
</evidence>
<dbReference type="Pfam" id="PF00583">
    <property type="entry name" value="Acetyltransf_1"/>
    <property type="match status" value="1"/>
</dbReference>
<dbReference type="InterPro" id="IPR000182">
    <property type="entry name" value="GNAT_dom"/>
</dbReference>
<keyword evidence="5" id="KW-1185">Reference proteome</keyword>
<dbReference type="InterPro" id="IPR016181">
    <property type="entry name" value="Acyl_CoA_acyltransferase"/>
</dbReference>
<dbReference type="PANTHER" id="PTHR10545">
    <property type="entry name" value="DIAMINE N-ACETYLTRANSFERASE"/>
    <property type="match status" value="1"/>
</dbReference>
<evidence type="ECO:0000259" key="3">
    <source>
        <dbReference type="PROSITE" id="PS51186"/>
    </source>
</evidence>
<protein>
    <recommendedName>
        <fullName evidence="3">N-acetyltransferase domain-containing protein</fullName>
    </recommendedName>
</protein>
<keyword evidence="1" id="KW-0808">Transferase</keyword>
<name>A0A8X8XCS1_SALSN</name>
<comment type="caution">
    <text evidence="4">The sequence shown here is derived from an EMBL/GenBank/DDBJ whole genome shotgun (WGS) entry which is preliminary data.</text>
</comment>
<dbReference type="InterPro" id="IPR051016">
    <property type="entry name" value="Diverse_Substrate_AcTransf"/>
</dbReference>
<gene>
    <name evidence="4" type="ORF">SASPL_128267</name>
</gene>
<reference evidence="4" key="1">
    <citation type="submission" date="2018-01" db="EMBL/GenBank/DDBJ databases">
        <authorList>
            <person name="Mao J.F."/>
        </authorList>
    </citation>
    <scope>NUCLEOTIDE SEQUENCE</scope>
    <source>
        <strain evidence="4">Huo1</strain>
        <tissue evidence="4">Leaf</tissue>
    </source>
</reference>
<reference evidence="4" key="2">
    <citation type="submission" date="2020-08" db="EMBL/GenBank/DDBJ databases">
        <title>Plant Genome Project.</title>
        <authorList>
            <person name="Zhang R.-G."/>
        </authorList>
    </citation>
    <scope>NUCLEOTIDE SEQUENCE</scope>
    <source>
        <strain evidence="4">Huo1</strain>
        <tissue evidence="4">Leaf</tissue>
    </source>
</reference>
<dbReference type="OrthoDB" id="7305308at2759"/>
<organism evidence="4">
    <name type="scientific">Salvia splendens</name>
    <name type="common">Scarlet sage</name>
    <dbReference type="NCBI Taxonomy" id="180675"/>
    <lineage>
        <taxon>Eukaryota</taxon>
        <taxon>Viridiplantae</taxon>
        <taxon>Streptophyta</taxon>
        <taxon>Embryophyta</taxon>
        <taxon>Tracheophyta</taxon>
        <taxon>Spermatophyta</taxon>
        <taxon>Magnoliopsida</taxon>
        <taxon>eudicotyledons</taxon>
        <taxon>Gunneridae</taxon>
        <taxon>Pentapetalae</taxon>
        <taxon>asterids</taxon>
        <taxon>lamiids</taxon>
        <taxon>Lamiales</taxon>
        <taxon>Lamiaceae</taxon>
        <taxon>Nepetoideae</taxon>
        <taxon>Mentheae</taxon>
        <taxon>Salviinae</taxon>
        <taxon>Salvia</taxon>
        <taxon>Salvia subgen. Calosphace</taxon>
        <taxon>core Calosphace</taxon>
    </lineage>
</organism>
<keyword evidence="2" id="KW-0012">Acyltransferase</keyword>
<evidence type="ECO:0000313" key="4">
    <source>
        <dbReference type="EMBL" id="KAG6410214.1"/>
    </source>
</evidence>
<dbReference type="Proteomes" id="UP000298416">
    <property type="component" value="Unassembled WGS sequence"/>
</dbReference>
<accession>A0A8X8XCS1</accession>
<dbReference type="PANTHER" id="PTHR10545:SF29">
    <property type="entry name" value="GH14572P-RELATED"/>
    <property type="match status" value="1"/>
</dbReference>
<sequence>MMAATTIFTRVRLATAADIPHIHSLIHQLAVYENLTHELQATPAALSSTLFPAAAPPPFTTLLLEISTSPFTPPSHDPHFTPLLKSFHLQLPVDDGEEEMFRCGGGATVAGFVLFFPKYSTILAKPGFYIQNIFVRECYRRMGMGTLLLSAVAARAAEMGGGRVEWVVADWNVDAIAFYERLGAEILTGRSLCRLTGEALHAYAYFKF</sequence>
<dbReference type="EMBL" id="PNBA02000010">
    <property type="protein sequence ID" value="KAG6410214.1"/>
    <property type="molecule type" value="Genomic_DNA"/>
</dbReference>
<feature type="domain" description="N-acetyltransferase" evidence="3">
    <location>
        <begin position="59"/>
        <end position="208"/>
    </location>
</feature>
<evidence type="ECO:0000256" key="1">
    <source>
        <dbReference type="ARBA" id="ARBA00022679"/>
    </source>
</evidence>
<evidence type="ECO:0000256" key="2">
    <source>
        <dbReference type="ARBA" id="ARBA00023315"/>
    </source>
</evidence>